<dbReference type="InterPro" id="IPR001932">
    <property type="entry name" value="PPM-type_phosphatase-like_dom"/>
</dbReference>
<dbReference type="SUPFAM" id="SSF81606">
    <property type="entry name" value="PP2C-like"/>
    <property type="match status" value="1"/>
</dbReference>
<sequence>MMLSTLLPQALQRSCRTLVHRTSRYNRRQNGSLNSTPHITYFQPPPEPPKAKRRILRNVFLYTALVGAGAYAHAWLLDIPFLSLGLETLEEDVGALQDAMQEALHAAAAKGAPPMDLERSQEMLESRAGYSVTQTAVAHTAQLASNLPCEDQWSSGAFDVYHDPKKDWVEWAVFDGHAGPRTAMLLKEWLPGTVASTMWAEKCFGRKYVPNDSHIIKVIKQIFVQVDEDICNTALRHIQNGLPDRAAVVAAASVAFSGSCALLALYDPANHVLRVANTGDSRAVLGRWDGAQSKYIAQPLSTDQTGFNKDEVSRINAQHPGEDVVDPATGRIHGLAVSRAFGDARWKWPQEVNRRAQEWFWGPKPRSDSMIKTPPYLTAEPEIMESKISTGERPDFLIMASDGLWDQMSNEDAVTCVQMWLDKNKPTNFLEKLEEAPSSSMNQLATSGQKSQGAHPGLYEKRDSGFANVSDLDGEDEDVYYDKDEQTLKWRVSPKHFIVEDENCGIHMIKNALGGRRRDLFTGVMSVQPPLSRNVRDDITVHVIFFGQSVDTPVIGSKQKA</sequence>
<dbReference type="Pfam" id="PF00481">
    <property type="entry name" value="PP2C"/>
    <property type="match status" value="1"/>
</dbReference>
<keyword evidence="2" id="KW-0812">Transmembrane</keyword>
<dbReference type="PANTHER" id="PTHR13832">
    <property type="entry name" value="PROTEIN PHOSPHATASE 2C"/>
    <property type="match status" value="1"/>
</dbReference>
<organism evidence="4 5">
    <name type="scientific">Meristemomyces frigidus</name>
    <dbReference type="NCBI Taxonomy" id="1508187"/>
    <lineage>
        <taxon>Eukaryota</taxon>
        <taxon>Fungi</taxon>
        <taxon>Dikarya</taxon>
        <taxon>Ascomycota</taxon>
        <taxon>Pezizomycotina</taxon>
        <taxon>Dothideomycetes</taxon>
        <taxon>Dothideomycetidae</taxon>
        <taxon>Mycosphaerellales</taxon>
        <taxon>Teratosphaeriaceae</taxon>
        <taxon>Meristemomyces</taxon>
    </lineage>
</organism>
<evidence type="ECO:0000313" key="5">
    <source>
        <dbReference type="Proteomes" id="UP001310890"/>
    </source>
</evidence>
<dbReference type="AlphaFoldDB" id="A0AAN7YMJ4"/>
<feature type="region of interest" description="Disordered" evidence="1">
    <location>
        <begin position="24"/>
        <end position="47"/>
    </location>
</feature>
<feature type="compositionally biased region" description="Polar residues" evidence="1">
    <location>
        <begin position="442"/>
        <end position="452"/>
    </location>
</feature>
<feature type="transmembrane region" description="Helical" evidence="2">
    <location>
        <begin position="59"/>
        <end position="77"/>
    </location>
</feature>
<dbReference type="EMBL" id="JAVRRL010000118">
    <property type="protein sequence ID" value="KAK5107500.1"/>
    <property type="molecule type" value="Genomic_DNA"/>
</dbReference>
<name>A0AAN7YMJ4_9PEZI</name>
<feature type="compositionally biased region" description="Polar residues" evidence="1">
    <location>
        <begin position="28"/>
        <end position="38"/>
    </location>
</feature>
<dbReference type="Gene3D" id="3.60.40.10">
    <property type="entry name" value="PPM-type phosphatase domain"/>
    <property type="match status" value="1"/>
</dbReference>
<evidence type="ECO:0000256" key="2">
    <source>
        <dbReference type="SAM" id="Phobius"/>
    </source>
</evidence>
<dbReference type="SMART" id="SM00332">
    <property type="entry name" value="PP2Cc"/>
    <property type="match status" value="1"/>
</dbReference>
<proteinExistence type="predicted"/>
<evidence type="ECO:0000313" key="4">
    <source>
        <dbReference type="EMBL" id="KAK5107500.1"/>
    </source>
</evidence>
<protein>
    <recommendedName>
        <fullName evidence="3">PPM-type phosphatase domain-containing protein</fullName>
    </recommendedName>
</protein>
<evidence type="ECO:0000256" key="1">
    <source>
        <dbReference type="SAM" id="MobiDB-lite"/>
    </source>
</evidence>
<gene>
    <name evidence="4" type="ORF">LTR62_001072</name>
</gene>
<dbReference type="GO" id="GO:0005739">
    <property type="term" value="C:mitochondrion"/>
    <property type="evidence" value="ECO:0007669"/>
    <property type="project" value="TreeGrafter"/>
</dbReference>
<dbReference type="Proteomes" id="UP001310890">
    <property type="component" value="Unassembled WGS sequence"/>
</dbReference>
<keyword evidence="2" id="KW-1133">Transmembrane helix</keyword>
<comment type="caution">
    <text evidence="4">The sequence shown here is derived from an EMBL/GenBank/DDBJ whole genome shotgun (WGS) entry which is preliminary data.</text>
</comment>
<dbReference type="PROSITE" id="PS51746">
    <property type="entry name" value="PPM_2"/>
    <property type="match status" value="1"/>
</dbReference>
<keyword evidence="2" id="KW-0472">Membrane</keyword>
<dbReference type="PANTHER" id="PTHR13832:SF792">
    <property type="entry name" value="GM14286P"/>
    <property type="match status" value="1"/>
</dbReference>
<accession>A0AAN7YMJ4</accession>
<feature type="region of interest" description="Disordered" evidence="1">
    <location>
        <begin position="442"/>
        <end position="467"/>
    </location>
</feature>
<dbReference type="CDD" id="cd00143">
    <property type="entry name" value="PP2Cc"/>
    <property type="match status" value="1"/>
</dbReference>
<evidence type="ECO:0000259" key="3">
    <source>
        <dbReference type="PROSITE" id="PS51746"/>
    </source>
</evidence>
<reference evidence="4" key="1">
    <citation type="submission" date="2023-08" db="EMBL/GenBank/DDBJ databases">
        <title>Black Yeasts Isolated from many extreme environments.</title>
        <authorList>
            <person name="Coleine C."/>
            <person name="Stajich J.E."/>
            <person name="Selbmann L."/>
        </authorList>
    </citation>
    <scope>NUCLEOTIDE SEQUENCE</scope>
    <source>
        <strain evidence="4">CCFEE 5401</strain>
    </source>
</reference>
<feature type="domain" description="PPM-type phosphatase" evidence="3">
    <location>
        <begin position="140"/>
        <end position="546"/>
    </location>
</feature>
<dbReference type="GO" id="GO:0004741">
    <property type="term" value="F:[pyruvate dehydrogenase (acetyl-transferring)]-phosphatase activity"/>
    <property type="evidence" value="ECO:0007669"/>
    <property type="project" value="TreeGrafter"/>
</dbReference>
<dbReference type="InterPro" id="IPR015655">
    <property type="entry name" value="PP2C"/>
</dbReference>
<dbReference type="InterPro" id="IPR036457">
    <property type="entry name" value="PPM-type-like_dom_sf"/>
</dbReference>